<accession>A0A371CJG1</accession>
<feature type="compositionally biased region" description="Acidic residues" evidence="1">
    <location>
        <begin position="34"/>
        <end position="51"/>
    </location>
</feature>
<dbReference type="AlphaFoldDB" id="A0A371CJG1"/>
<organism evidence="2 3">
    <name type="scientific">Lentinus brumalis</name>
    <dbReference type="NCBI Taxonomy" id="2498619"/>
    <lineage>
        <taxon>Eukaryota</taxon>
        <taxon>Fungi</taxon>
        <taxon>Dikarya</taxon>
        <taxon>Basidiomycota</taxon>
        <taxon>Agaricomycotina</taxon>
        <taxon>Agaricomycetes</taxon>
        <taxon>Polyporales</taxon>
        <taxon>Polyporaceae</taxon>
        <taxon>Lentinus</taxon>
    </lineage>
</organism>
<dbReference type="EMBL" id="KZ857557">
    <property type="protein sequence ID" value="RDX40421.1"/>
    <property type="molecule type" value="Genomic_DNA"/>
</dbReference>
<proteinExistence type="predicted"/>
<evidence type="ECO:0000256" key="1">
    <source>
        <dbReference type="SAM" id="MobiDB-lite"/>
    </source>
</evidence>
<feature type="region of interest" description="Disordered" evidence="1">
    <location>
        <begin position="32"/>
        <end position="51"/>
    </location>
</feature>
<sequence>MTTTVPAILTQQDVLDEVFSHLTPEWIEVVSPAWDEDPDPDTEDPDYDPSAEADRKLLRSTLATAALVCRIFSEKALAALWRVLDNIVPLLRLLPGTRSLSNIRIYRDISDTTWSKFQSYARRVRKLNSLEPSVPIHPSTWHILVQRLAGAPLLPRLRCLKVAIMPPQVLQGVLLLSPTLQRIVLSTPSDGDEPDTDPETGVFVDNLVRHIFLLSVPADVRRAIQSAAPDASHHVQSLGRFTAVQDLDLFFAPVRIGYETLQALSCLESLRTLHAYVSLGTMPSSASFRDGFPVLVALSLRGSLEDSLKLLQALPPEKLTELELCTETSVTDTVEDYKRFLASVRPLISLSLEYLCLSPSRLEPHSALSLADIIRPMLPLRELSSFKCKLGVYPSDGDLRAFATAWPRLTNFSATHYDDMPDLEPVTVPGLIDLLQRCPHLESIELATLDVAHLPSPSAVPRLENRVRELEIDQFVGEAEADLLAFALIIDRLLPCLNVPRSITAATQETRWTDKLWDRVRLLVAPLQAARRYDTATT</sequence>
<evidence type="ECO:0000313" key="2">
    <source>
        <dbReference type="EMBL" id="RDX40421.1"/>
    </source>
</evidence>
<keyword evidence="3" id="KW-1185">Reference proteome</keyword>
<dbReference type="InterPro" id="IPR032675">
    <property type="entry name" value="LRR_dom_sf"/>
</dbReference>
<dbReference type="Gene3D" id="3.80.10.10">
    <property type="entry name" value="Ribonuclease Inhibitor"/>
    <property type="match status" value="1"/>
</dbReference>
<dbReference type="STRING" id="139420.A0A371CJG1"/>
<dbReference type="Proteomes" id="UP000256964">
    <property type="component" value="Unassembled WGS sequence"/>
</dbReference>
<gene>
    <name evidence="2" type="ORF">OH76DRAFT_1562135</name>
</gene>
<protein>
    <recommendedName>
        <fullName evidence="4">F-box domain-containing protein</fullName>
    </recommendedName>
</protein>
<evidence type="ECO:0008006" key="4">
    <source>
        <dbReference type="Google" id="ProtNLM"/>
    </source>
</evidence>
<dbReference type="OrthoDB" id="2801180at2759"/>
<name>A0A371CJG1_9APHY</name>
<reference evidence="2 3" key="1">
    <citation type="journal article" date="2018" name="Biotechnol. Biofuels">
        <title>Integrative visual omics of the white-rot fungus Polyporus brumalis exposes the biotechnological potential of its oxidative enzymes for delignifying raw plant biomass.</title>
        <authorList>
            <person name="Miyauchi S."/>
            <person name="Rancon A."/>
            <person name="Drula E."/>
            <person name="Hage H."/>
            <person name="Chaduli D."/>
            <person name="Favel A."/>
            <person name="Grisel S."/>
            <person name="Henrissat B."/>
            <person name="Herpoel-Gimbert I."/>
            <person name="Ruiz-Duenas F.J."/>
            <person name="Chevret D."/>
            <person name="Hainaut M."/>
            <person name="Lin J."/>
            <person name="Wang M."/>
            <person name="Pangilinan J."/>
            <person name="Lipzen A."/>
            <person name="Lesage-Meessen L."/>
            <person name="Navarro D."/>
            <person name="Riley R."/>
            <person name="Grigoriev I.V."/>
            <person name="Zhou S."/>
            <person name="Raouche S."/>
            <person name="Rosso M.N."/>
        </authorList>
    </citation>
    <scope>NUCLEOTIDE SEQUENCE [LARGE SCALE GENOMIC DNA]</scope>
    <source>
        <strain evidence="2 3">BRFM 1820</strain>
    </source>
</reference>
<evidence type="ECO:0000313" key="3">
    <source>
        <dbReference type="Proteomes" id="UP000256964"/>
    </source>
</evidence>
<dbReference type="SUPFAM" id="SSF52047">
    <property type="entry name" value="RNI-like"/>
    <property type="match status" value="1"/>
</dbReference>